<evidence type="ECO:0000313" key="1">
    <source>
        <dbReference type="EMBL" id="SNQ60457.1"/>
    </source>
</evidence>
<gene>
    <name evidence="1" type="ORF">MNV_1810013</name>
</gene>
<proteinExistence type="predicted"/>
<organism evidence="1 2">
    <name type="scientific">Candidatus Methanoperedens nitratireducens</name>
    <dbReference type="NCBI Taxonomy" id="1392998"/>
    <lineage>
        <taxon>Archaea</taxon>
        <taxon>Methanobacteriati</taxon>
        <taxon>Methanobacteriota</taxon>
        <taxon>Stenosarchaea group</taxon>
        <taxon>Methanomicrobia</taxon>
        <taxon>Methanosarcinales</taxon>
        <taxon>ANME-2 cluster</taxon>
        <taxon>Candidatus Methanoperedentaceae</taxon>
        <taxon>Candidatus Methanoperedens</taxon>
    </lineage>
</organism>
<evidence type="ECO:0000313" key="2">
    <source>
        <dbReference type="Proteomes" id="UP000218615"/>
    </source>
</evidence>
<dbReference type="Proteomes" id="UP000218615">
    <property type="component" value="Unassembled WGS sequence"/>
</dbReference>
<keyword evidence="2" id="KW-1185">Reference proteome</keyword>
<dbReference type="EMBL" id="FZMP01000092">
    <property type="protein sequence ID" value="SNQ60457.1"/>
    <property type="molecule type" value="Genomic_DNA"/>
</dbReference>
<accession>A0A284VMN0</accession>
<name>A0A284VMN0_9EURY</name>
<sequence length="58" mass="6873">MFSEVLYVVLMSGISDWDCENYNVIVALWSLSFMYLSNNCINKIGVKNEIKDRYKRRC</sequence>
<protein>
    <submittedName>
        <fullName evidence="1">Uncharacterized protein</fullName>
    </submittedName>
</protein>
<reference evidence="2" key="1">
    <citation type="submission" date="2017-06" db="EMBL/GenBank/DDBJ databases">
        <authorList>
            <person name="Cremers G."/>
        </authorList>
    </citation>
    <scope>NUCLEOTIDE SEQUENCE [LARGE SCALE GENOMIC DNA]</scope>
</reference>
<dbReference type="AlphaFoldDB" id="A0A284VMN0"/>